<name>A0A9J6GBS8_HAELO</name>
<sequence length="100" mass="10431">MCTIVGTSRGSSPSSGPPTTVSIISTSGNWGDHGSRSVSQRKCLEVTLCLLASNFTNSLMQIAASTVLIKLVIVRVADKGAGKAGGQKAVGYLRRCKFFP</sequence>
<evidence type="ECO:0000313" key="2">
    <source>
        <dbReference type="EMBL" id="KAH9375838.1"/>
    </source>
</evidence>
<feature type="region of interest" description="Disordered" evidence="1">
    <location>
        <begin position="1"/>
        <end position="36"/>
    </location>
</feature>
<reference evidence="2 3" key="1">
    <citation type="journal article" date="2020" name="Cell">
        <title>Large-Scale Comparative Analyses of Tick Genomes Elucidate Their Genetic Diversity and Vector Capacities.</title>
        <authorList>
            <consortium name="Tick Genome and Microbiome Consortium (TIGMIC)"/>
            <person name="Jia N."/>
            <person name="Wang J."/>
            <person name="Shi W."/>
            <person name="Du L."/>
            <person name="Sun Y."/>
            <person name="Zhan W."/>
            <person name="Jiang J.F."/>
            <person name="Wang Q."/>
            <person name="Zhang B."/>
            <person name="Ji P."/>
            <person name="Bell-Sakyi L."/>
            <person name="Cui X.M."/>
            <person name="Yuan T.T."/>
            <person name="Jiang B.G."/>
            <person name="Yang W.F."/>
            <person name="Lam T.T."/>
            <person name="Chang Q.C."/>
            <person name="Ding S.J."/>
            <person name="Wang X.J."/>
            <person name="Zhu J.G."/>
            <person name="Ruan X.D."/>
            <person name="Zhao L."/>
            <person name="Wei J.T."/>
            <person name="Ye R.Z."/>
            <person name="Que T.C."/>
            <person name="Du C.H."/>
            <person name="Zhou Y.H."/>
            <person name="Cheng J.X."/>
            <person name="Dai P.F."/>
            <person name="Guo W.B."/>
            <person name="Han X.H."/>
            <person name="Huang E.J."/>
            <person name="Li L.F."/>
            <person name="Wei W."/>
            <person name="Gao Y.C."/>
            <person name="Liu J.Z."/>
            <person name="Shao H.Z."/>
            <person name="Wang X."/>
            <person name="Wang C.C."/>
            <person name="Yang T.C."/>
            <person name="Huo Q.B."/>
            <person name="Li W."/>
            <person name="Chen H.Y."/>
            <person name="Chen S.E."/>
            <person name="Zhou L.G."/>
            <person name="Ni X.B."/>
            <person name="Tian J.H."/>
            <person name="Sheng Y."/>
            <person name="Liu T."/>
            <person name="Pan Y.S."/>
            <person name="Xia L.Y."/>
            <person name="Li J."/>
            <person name="Zhao F."/>
            <person name="Cao W.C."/>
        </authorList>
    </citation>
    <scope>NUCLEOTIDE SEQUENCE [LARGE SCALE GENOMIC DNA]</scope>
    <source>
        <strain evidence="2">HaeL-2018</strain>
    </source>
</reference>
<gene>
    <name evidence="2" type="ORF">HPB48_002307</name>
</gene>
<feature type="compositionally biased region" description="Low complexity" evidence="1">
    <location>
        <begin position="1"/>
        <end position="28"/>
    </location>
</feature>
<dbReference type="Proteomes" id="UP000821853">
    <property type="component" value="Chromosome 5"/>
</dbReference>
<evidence type="ECO:0000313" key="3">
    <source>
        <dbReference type="Proteomes" id="UP000821853"/>
    </source>
</evidence>
<proteinExistence type="predicted"/>
<dbReference type="VEuPathDB" id="VectorBase:HLOH_058970"/>
<organism evidence="2 3">
    <name type="scientific">Haemaphysalis longicornis</name>
    <name type="common">Bush tick</name>
    <dbReference type="NCBI Taxonomy" id="44386"/>
    <lineage>
        <taxon>Eukaryota</taxon>
        <taxon>Metazoa</taxon>
        <taxon>Ecdysozoa</taxon>
        <taxon>Arthropoda</taxon>
        <taxon>Chelicerata</taxon>
        <taxon>Arachnida</taxon>
        <taxon>Acari</taxon>
        <taxon>Parasitiformes</taxon>
        <taxon>Ixodida</taxon>
        <taxon>Ixodoidea</taxon>
        <taxon>Ixodidae</taxon>
        <taxon>Haemaphysalinae</taxon>
        <taxon>Haemaphysalis</taxon>
    </lineage>
</organism>
<dbReference type="EMBL" id="JABSTR010000007">
    <property type="protein sequence ID" value="KAH9375838.1"/>
    <property type="molecule type" value="Genomic_DNA"/>
</dbReference>
<comment type="caution">
    <text evidence="2">The sequence shown here is derived from an EMBL/GenBank/DDBJ whole genome shotgun (WGS) entry which is preliminary data.</text>
</comment>
<dbReference type="AlphaFoldDB" id="A0A9J6GBS8"/>
<accession>A0A9J6GBS8</accession>
<protein>
    <submittedName>
        <fullName evidence="2">Uncharacterized protein</fullName>
    </submittedName>
</protein>
<evidence type="ECO:0000256" key="1">
    <source>
        <dbReference type="SAM" id="MobiDB-lite"/>
    </source>
</evidence>
<keyword evidence="3" id="KW-1185">Reference proteome</keyword>